<evidence type="ECO:0000313" key="2">
    <source>
        <dbReference type="Proteomes" id="UP000198417"/>
    </source>
</evidence>
<dbReference type="AlphaFoldDB" id="A0A238WJP7"/>
<dbReference type="CDD" id="cd00761">
    <property type="entry name" value="Glyco_tranf_GTA_type"/>
    <property type="match status" value="1"/>
</dbReference>
<organism evidence="1 2">
    <name type="scientific">Puniceibacterium sediminis</name>
    <dbReference type="NCBI Taxonomy" id="1608407"/>
    <lineage>
        <taxon>Bacteria</taxon>
        <taxon>Pseudomonadati</taxon>
        <taxon>Pseudomonadota</taxon>
        <taxon>Alphaproteobacteria</taxon>
        <taxon>Rhodobacterales</taxon>
        <taxon>Paracoccaceae</taxon>
        <taxon>Puniceibacterium</taxon>
    </lineage>
</organism>
<name>A0A238WJP7_9RHOB</name>
<reference evidence="1 2" key="1">
    <citation type="submission" date="2017-06" db="EMBL/GenBank/DDBJ databases">
        <authorList>
            <person name="Kim H.J."/>
            <person name="Triplett B.A."/>
        </authorList>
    </citation>
    <scope>NUCLEOTIDE SEQUENCE [LARGE SCALE GENOMIC DNA]</scope>
    <source>
        <strain evidence="1 2">DSM 29052</strain>
    </source>
</reference>
<protein>
    <submittedName>
        <fullName evidence="1">Glycosyl transferase family 2</fullName>
    </submittedName>
</protein>
<dbReference type="Proteomes" id="UP000198417">
    <property type="component" value="Unassembled WGS sequence"/>
</dbReference>
<proteinExistence type="predicted"/>
<keyword evidence="1" id="KW-0808">Transferase</keyword>
<dbReference type="EMBL" id="FZNN01000006">
    <property type="protein sequence ID" value="SNR46792.1"/>
    <property type="molecule type" value="Genomic_DNA"/>
</dbReference>
<dbReference type="Pfam" id="PF13704">
    <property type="entry name" value="Glyco_tranf_2_4"/>
    <property type="match status" value="1"/>
</dbReference>
<dbReference type="GO" id="GO:0016740">
    <property type="term" value="F:transferase activity"/>
    <property type="evidence" value="ECO:0007669"/>
    <property type="project" value="UniProtKB-KW"/>
</dbReference>
<gene>
    <name evidence="1" type="ORF">SAMN06265370_10677</name>
</gene>
<evidence type="ECO:0000313" key="1">
    <source>
        <dbReference type="EMBL" id="SNR46792.1"/>
    </source>
</evidence>
<dbReference type="RefSeq" id="WP_176439093.1">
    <property type="nucleotide sequence ID" value="NZ_FZNN01000006.1"/>
</dbReference>
<accession>A0A238WJP7</accession>
<keyword evidence="2" id="KW-1185">Reference proteome</keyword>
<sequence>MQRLERISEERHDPCAMPIVALAHNERNILPDFLAHYRSLCAASFFIVDDHSTDGSRAYLAAQPDVTLFQPVAGAEFLKERAIWKSGLLDHYGSGKWCMAPDIDEHFVWPGMPDRSLAQYISALESEGAEAVASLMIDMYGDLPLSDHVHDPEDGVSLHDRFPLFDGPGPFPLGYFMRPISAAQSRERPTPPVRFNGGARDRLFFLSDLRATRLQSWLIERYLRMDQRITPTARDMPMRMVARQLTRHLFENALNATKVGLFRWQRGMMFNGHKVDRRLVMSESVSALLHFPFTRGQAGIEYIVNRGQHAGGSRYYRKLLESGGLSRSPITAQSLIYEGSQSLGGLIRDVPDRG</sequence>